<dbReference type="Pfam" id="PF08822">
    <property type="entry name" value="DUF1804"/>
    <property type="match status" value="1"/>
</dbReference>
<comment type="caution">
    <text evidence="1">The sequence shown here is derived from an EMBL/GenBank/DDBJ whole genome shotgun (WGS) entry which is preliminary data.</text>
</comment>
<reference evidence="1" key="1">
    <citation type="submission" date="2020-08" db="EMBL/GenBank/DDBJ databases">
        <title>Food and environmental bacterial isolates.</title>
        <authorList>
            <person name="Richter L."/>
            <person name="Du Plessis E.M."/>
            <person name="Duvenage S."/>
            <person name="Allam M."/>
            <person name="Korsten L."/>
        </authorList>
    </citation>
    <scope>NUCLEOTIDE SEQUENCE</scope>
    <source>
        <strain evidence="1">UPMP2127</strain>
    </source>
</reference>
<evidence type="ECO:0000313" key="2">
    <source>
        <dbReference type="Proteomes" id="UP000659084"/>
    </source>
</evidence>
<proteinExistence type="predicted"/>
<protein>
    <submittedName>
        <fullName evidence="1">DUF1804 family protein</fullName>
    </submittedName>
</protein>
<dbReference type="RefSeq" id="WP_186629234.1">
    <property type="nucleotide sequence ID" value="NZ_JACNYO010000052.1"/>
</dbReference>
<sequence length="144" mass="15723">EIAAAQQGVSFATARRWKSAAADKGDDWDKFRAANLLAGGGMEDVARAVLMGLVVQYQATLEKIQTTPDIPPQKQVEMLASLADAYNKAISASKKILPETNSLAIAMDVIQQLALFIKTHYPQHLEAFADVLEPFGHEVEKHYG</sequence>
<feature type="non-terminal residue" evidence="1">
    <location>
        <position position="1"/>
    </location>
</feature>
<dbReference type="EMBL" id="JACNYO010000052">
    <property type="protein sequence ID" value="MBC3215650.1"/>
    <property type="molecule type" value="Genomic_DNA"/>
</dbReference>
<name>A0AAW3WY85_SERFO</name>
<organism evidence="1 2">
    <name type="scientific">Serratia fonticola</name>
    <dbReference type="NCBI Taxonomy" id="47917"/>
    <lineage>
        <taxon>Bacteria</taxon>
        <taxon>Pseudomonadati</taxon>
        <taxon>Pseudomonadota</taxon>
        <taxon>Gammaproteobacteria</taxon>
        <taxon>Enterobacterales</taxon>
        <taxon>Yersiniaceae</taxon>
        <taxon>Serratia</taxon>
    </lineage>
</organism>
<dbReference type="InterPro" id="IPR014926">
    <property type="entry name" value="Phage_D3112_Orf24"/>
</dbReference>
<accession>A0AAW3WY85</accession>
<dbReference type="Proteomes" id="UP000659084">
    <property type="component" value="Unassembled WGS sequence"/>
</dbReference>
<gene>
    <name evidence="1" type="ORF">H8J20_26310</name>
</gene>
<evidence type="ECO:0000313" key="1">
    <source>
        <dbReference type="EMBL" id="MBC3215650.1"/>
    </source>
</evidence>
<dbReference type="AlphaFoldDB" id="A0AAW3WY85"/>